<dbReference type="InterPro" id="IPR003439">
    <property type="entry name" value="ABC_transporter-like_ATP-bd"/>
</dbReference>
<evidence type="ECO:0000256" key="2">
    <source>
        <dbReference type="ARBA" id="ARBA00005417"/>
    </source>
</evidence>
<comment type="subcellular location">
    <subcellularLocation>
        <location evidence="1">Cell membrane</location>
        <topology evidence="1">Peripheral membrane protein</topology>
    </subcellularLocation>
</comment>
<dbReference type="InterPro" id="IPR003593">
    <property type="entry name" value="AAA+_ATPase"/>
</dbReference>
<keyword evidence="7" id="KW-0472">Membrane</keyword>
<keyword evidence="4" id="KW-1003">Cell membrane</keyword>
<evidence type="ECO:0000313" key="9">
    <source>
        <dbReference type="EMBL" id="MBE2998329.1"/>
    </source>
</evidence>
<feature type="domain" description="ABC transporter" evidence="8">
    <location>
        <begin position="13"/>
        <end position="262"/>
    </location>
</feature>
<dbReference type="NCBIfam" id="TIGR01727">
    <property type="entry name" value="oligo_HPY"/>
    <property type="match status" value="2"/>
</dbReference>
<evidence type="ECO:0000256" key="5">
    <source>
        <dbReference type="ARBA" id="ARBA00022741"/>
    </source>
</evidence>
<dbReference type="PROSITE" id="PS00211">
    <property type="entry name" value="ABC_TRANSPORTER_1"/>
    <property type="match status" value="2"/>
</dbReference>
<dbReference type="GO" id="GO:0005524">
    <property type="term" value="F:ATP binding"/>
    <property type="evidence" value="ECO:0007669"/>
    <property type="project" value="UniProtKB-KW"/>
</dbReference>
<dbReference type="Proteomes" id="UP000806528">
    <property type="component" value="Unassembled WGS sequence"/>
</dbReference>
<evidence type="ECO:0000256" key="4">
    <source>
        <dbReference type="ARBA" id="ARBA00022475"/>
    </source>
</evidence>
<dbReference type="InterPro" id="IPR013563">
    <property type="entry name" value="Oligopep_ABC_C"/>
</dbReference>
<dbReference type="NCBIfam" id="NF008453">
    <property type="entry name" value="PRK11308.1"/>
    <property type="match status" value="2"/>
</dbReference>
<evidence type="ECO:0000313" key="10">
    <source>
        <dbReference type="Proteomes" id="UP000806528"/>
    </source>
</evidence>
<evidence type="ECO:0000256" key="1">
    <source>
        <dbReference type="ARBA" id="ARBA00004202"/>
    </source>
</evidence>
<dbReference type="SMART" id="SM00382">
    <property type="entry name" value="AAA"/>
    <property type="match status" value="2"/>
</dbReference>
<keyword evidence="5" id="KW-0547">Nucleotide-binding</keyword>
<dbReference type="InterPro" id="IPR017871">
    <property type="entry name" value="ABC_transporter-like_CS"/>
</dbReference>
<dbReference type="EMBL" id="JADBGI010000004">
    <property type="protein sequence ID" value="MBE2998329.1"/>
    <property type="molecule type" value="Genomic_DNA"/>
</dbReference>
<keyword evidence="10" id="KW-1185">Reference proteome</keyword>
<dbReference type="CDD" id="cd03257">
    <property type="entry name" value="ABC_NikE_OppD_transporters"/>
    <property type="match status" value="2"/>
</dbReference>
<dbReference type="PROSITE" id="PS50893">
    <property type="entry name" value="ABC_TRANSPORTER_2"/>
    <property type="match status" value="2"/>
</dbReference>
<evidence type="ECO:0000259" key="8">
    <source>
        <dbReference type="PROSITE" id="PS50893"/>
    </source>
</evidence>
<proteinExistence type="inferred from homology"/>
<evidence type="ECO:0000256" key="6">
    <source>
        <dbReference type="ARBA" id="ARBA00022840"/>
    </source>
</evidence>
<comment type="caution">
    <text evidence="9">The sequence shown here is derived from an EMBL/GenBank/DDBJ whole genome shotgun (WGS) entry which is preliminary data.</text>
</comment>
<dbReference type="Gene3D" id="3.40.50.300">
    <property type="entry name" value="P-loop containing nucleotide triphosphate hydrolases"/>
    <property type="match status" value="2"/>
</dbReference>
<comment type="similarity">
    <text evidence="2">Belongs to the ABC transporter superfamily.</text>
</comment>
<keyword evidence="3" id="KW-0813">Transport</keyword>
<accession>A0ABR9P3A7</accession>
<dbReference type="PANTHER" id="PTHR43297:SF2">
    <property type="entry name" value="DIPEPTIDE TRANSPORT ATP-BINDING PROTEIN DPPD"/>
    <property type="match status" value="1"/>
</dbReference>
<sequence>MTTENTITTDTALEVDALSVTFPSDDGPLPAVREVSYTLRRGEALGIVGESGSGKSVTSMAVMGLLPKNAKVEGSVRLMGEEILGLPDKAISEVRGQKIAMIFQDPLTSLNPVYTIGYQIAEAVLAHNAVGKQKAWERSRELLEIVGIPSPDQRLRQYPHELSGGMRQRVVIAIAMANDPDVIIADEPTTALDVTVQAQVLEALQSARRETGAALVLITHDLGVVAGQVERVAVMYGGRIVESGPVEEVFYRPRMPYALGLLGSLPRLDEARAERLTPILGTPPSLVAMPQGCTFAPRCPMAREQCHTEEPVLLRTLDNGDRVPAQPGDADAHVAACHFSDELRADTRPEDLFRATAVDTEGVESVEELDEAEASVAGAAEGFGSAGEGPEPEPEGEPEVLLRAEDLVKNFPIRSKGLLKRKVGDVQAVSGVSLELRERETLALVGESGCGKSTTARLLLNLVRLTSGGVSYMGKPLQGLTDKQMRPLRRDLQIVFQDPFASLDPRMTVADIIAEPMLIHRTRNGDAKKRVKELLELVGLNPEHGSRYPHEFSGGQRQRIGVARALSLNPKVLVLDEPVSALDVSIQAGVINLLEDLQEELGLSYLFVSHDLSVVKHIADRVAVMYLGKIVETATTEQLFEAPAHPYTQALISAIPLPDPVKERTRERIVVTGDVPSPADPPSGCRFRTRCPKFANELSEAERSKCVDQVPELRERGSGHRDACHYSEVVELL</sequence>
<dbReference type="SUPFAM" id="SSF52540">
    <property type="entry name" value="P-loop containing nucleoside triphosphate hydrolases"/>
    <property type="match status" value="2"/>
</dbReference>
<dbReference type="Pfam" id="PF08352">
    <property type="entry name" value="oligo_HPY"/>
    <property type="match status" value="2"/>
</dbReference>
<keyword evidence="6 9" id="KW-0067">ATP-binding</keyword>
<dbReference type="RefSeq" id="WP_193120959.1">
    <property type="nucleotide sequence ID" value="NZ_JADBGI010000004.1"/>
</dbReference>
<evidence type="ECO:0000256" key="7">
    <source>
        <dbReference type="ARBA" id="ARBA00023136"/>
    </source>
</evidence>
<feature type="domain" description="ABC transporter" evidence="8">
    <location>
        <begin position="413"/>
        <end position="652"/>
    </location>
</feature>
<dbReference type="Pfam" id="PF00005">
    <property type="entry name" value="ABC_tran"/>
    <property type="match status" value="2"/>
</dbReference>
<dbReference type="PANTHER" id="PTHR43297">
    <property type="entry name" value="OLIGOPEPTIDE TRANSPORT ATP-BINDING PROTEIN APPD"/>
    <property type="match status" value="1"/>
</dbReference>
<reference evidence="9 10" key="1">
    <citation type="submission" date="2020-09" db="EMBL/GenBank/DDBJ databases">
        <title>Diversity and distribution of actinomycetes associated with coral in the coast of Hainan.</title>
        <authorList>
            <person name="Li F."/>
        </authorList>
    </citation>
    <scope>NUCLEOTIDE SEQUENCE [LARGE SCALE GENOMIC DNA]</scope>
    <source>
        <strain evidence="9 10">HNM0947</strain>
    </source>
</reference>
<name>A0ABR9P3A7_9ACTN</name>
<gene>
    <name evidence="9" type="ORF">IDM40_06360</name>
</gene>
<evidence type="ECO:0000256" key="3">
    <source>
        <dbReference type="ARBA" id="ARBA00022448"/>
    </source>
</evidence>
<dbReference type="InterPro" id="IPR027417">
    <property type="entry name" value="P-loop_NTPase"/>
</dbReference>
<dbReference type="NCBIfam" id="NF007739">
    <property type="entry name" value="PRK10419.1"/>
    <property type="match status" value="2"/>
</dbReference>
<protein>
    <submittedName>
        <fullName evidence="9">ABC transporter ATP-binding protein</fullName>
    </submittedName>
</protein>
<organism evidence="9 10">
    <name type="scientific">Nocardiopsis coralli</name>
    <dbReference type="NCBI Taxonomy" id="2772213"/>
    <lineage>
        <taxon>Bacteria</taxon>
        <taxon>Bacillati</taxon>
        <taxon>Actinomycetota</taxon>
        <taxon>Actinomycetes</taxon>
        <taxon>Streptosporangiales</taxon>
        <taxon>Nocardiopsidaceae</taxon>
        <taxon>Nocardiopsis</taxon>
    </lineage>
</organism>
<dbReference type="InterPro" id="IPR050388">
    <property type="entry name" value="ABC_Ni/Peptide_Import"/>
</dbReference>